<evidence type="ECO:0000313" key="2">
    <source>
        <dbReference type="Proteomes" id="UP000789366"/>
    </source>
</evidence>
<accession>A0ACA9K2H3</accession>
<protein>
    <submittedName>
        <fullName evidence="1">13117_t:CDS:1</fullName>
    </submittedName>
</protein>
<organism evidence="1 2">
    <name type="scientific">Cetraspora pellucida</name>
    <dbReference type="NCBI Taxonomy" id="1433469"/>
    <lineage>
        <taxon>Eukaryota</taxon>
        <taxon>Fungi</taxon>
        <taxon>Fungi incertae sedis</taxon>
        <taxon>Mucoromycota</taxon>
        <taxon>Glomeromycotina</taxon>
        <taxon>Glomeromycetes</taxon>
        <taxon>Diversisporales</taxon>
        <taxon>Gigasporaceae</taxon>
        <taxon>Cetraspora</taxon>
    </lineage>
</organism>
<dbReference type="Proteomes" id="UP000789366">
    <property type="component" value="Unassembled WGS sequence"/>
</dbReference>
<sequence length="123" mass="14191">MISINTSSHNLENKENYDPENRISSRAGTLRGNNLQRRTKIVQTPSRRIKRVPLMEIILNRSLNETEAIHRTIQTSTVEYSIDCYADHGNHRLSIFIGRIRQTLHERASNFAVTVESSLRFGK</sequence>
<reference evidence="1" key="1">
    <citation type="submission" date="2021-06" db="EMBL/GenBank/DDBJ databases">
        <authorList>
            <person name="Kallberg Y."/>
            <person name="Tangrot J."/>
            <person name="Rosling A."/>
        </authorList>
    </citation>
    <scope>NUCLEOTIDE SEQUENCE</scope>
    <source>
        <strain evidence="1">28 12/20/2015</strain>
    </source>
</reference>
<dbReference type="EMBL" id="CAJVPW010000238">
    <property type="protein sequence ID" value="CAG8447594.1"/>
    <property type="molecule type" value="Genomic_DNA"/>
</dbReference>
<keyword evidence="2" id="KW-1185">Reference proteome</keyword>
<gene>
    <name evidence="1" type="ORF">SPELUC_LOCUS605</name>
</gene>
<evidence type="ECO:0000313" key="1">
    <source>
        <dbReference type="EMBL" id="CAG8447594.1"/>
    </source>
</evidence>
<name>A0ACA9K2H3_9GLOM</name>
<comment type="caution">
    <text evidence="1">The sequence shown here is derived from an EMBL/GenBank/DDBJ whole genome shotgun (WGS) entry which is preliminary data.</text>
</comment>
<proteinExistence type="predicted"/>